<gene>
    <name evidence="1" type="ORF">SAMN05518846_10771</name>
</gene>
<dbReference type="EMBL" id="FORT01000007">
    <property type="protein sequence ID" value="SFJ96076.1"/>
    <property type="molecule type" value="Genomic_DNA"/>
</dbReference>
<evidence type="ECO:0000313" key="1">
    <source>
        <dbReference type="EMBL" id="SFJ96076.1"/>
    </source>
</evidence>
<keyword evidence="2" id="KW-1185">Reference proteome</keyword>
<organism evidence="1 2">
    <name type="scientific">Brevibacillus centrosporus</name>
    <dbReference type="NCBI Taxonomy" id="54910"/>
    <lineage>
        <taxon>Bacteria</taxon>
        <taxon>Bacillati</taxon>
        <taxon>Bacillota</taxon>
        <taxon>Bacilli</taxon>
        <taxon>Bacillales</taxon>
        <taxon>Paenibacillaceae</taxon>
        <taxon>Brevibacillus</taxon>
    </lineage>
</organism>
<dbReference type="Proteomes" id="UP000198915">
    <property type="component" value="Unassembled WGS sequence"/>
</dbReference>
<proteinExistence type="predicted"/>
<reference evidence="2" key="1">
    <citation type="submission" date="2016-10" db="EMBL/GenBank/DDBJ databases">
        <authorList>
            <person name="Varghese N."/>
            <person name="Submissions S."/>
        </authorList>
    </citation>
    <scope>NUCLEOTIDE SEQUENCE [LARGE SCALE GENOMIC DNA]</scope>
    <source>
        <strain evidence="2">OK042</strain>
    </source>
</reference>
<sequence length="45" mass="5387">MFGTVHAWFVVEITSMTHDVAYNGISLPIFHHTTEREHHRRTMHR</sequence>
<dbReference type="AlphaFoldDB" id="A0A1I3VP46"/>
<accession>A0A1I3VP46</accession>
<protein>
    <submittedName>
        <fullName evidence="1">Uncharacterized protein</fullName>
    </submittedName>
</protein>
<evidence type="ECO:0000313" key="2">
    <source>
        <dbReference type="Proteomes" id="UP000198915"/>
    </source>
</evidence>
<dbReference type="STRING" id="1884381.SAMN05518846_10771"/>
<name>A0A1I3VP46_9BACL</name>